<dbReference type="PROSITE" id="PS51257">
    <property type="entry name" value="PROKAR_LIPOPROTEIN"/>
    <property type="match status" value="1"/>
</dbReference>
<dbReference type="RefSeq" id="WP_171326869.1">
    <property type="nucleotide sequence ID" value="NZ_JABFBC010000004.1"/>
</dbReference>
<dbReference type="AlphaFoldDB" id="A0A849L6D5"/>
<evidence type="ECO:0008006" key="5">
    <source>
        <dbReference type="Google" id="ProtNLM"/>
    </source>
</evidence>
<name>A0A849L6D5_9RHOB</name>
<dbReference type="EMBL" id="JABFBC010000004">
    <property type="protein sequence ID" value="NNU82005.1"/>
    <property type="molecule type" value="Genomic_DNA"/>
</dbReference>
<keyword evidence="2" id="KW-0732">Signal</keyword>
<evidence type="ECO:0000256" key="1">
    <source>
        <dbReference type="SAM" id="MobiDB-lite"/>
    </source>
</evidence>
<comment type="caution">
    <text evidence="3">The sequence shown here is derived from an EMBL/GenBank/DDBJ whole genome shotgun (WGS) entry which is preliminary data.</text>
</comment>
<evidence type="ECO:0000313" key="4">
    <source>
        <dbReference type="Proteomes" id="UP000572377"/>
    </source>
</evidence>
<feature type="compositionally biased region" description="Gly residues" evidence="1">
    <location>
        <begin position="29"/>
        <end position="38"/>
    </location>
</feature>
<keyword evidence="4" id="KW-1185">Reference proteome</keyword>
<accession>A0A849L6D5</accession>
<feature type="signal peptide" evidence="2">
    <location>
        <begin position="1"/>
        <end position="20"/>
    </location>
</feature>
<reference evidence="3 4" key="1">
    <citation type="submission" date="2020-05" db="EMBL/GenBank/DDBJ databases">
        <title>Gimesia benthica sp. nov., a novel planctomycete isolated from a deep-sea water sample of the Northwest Indian Ocean.</title>
        <authorList>
            <person name="Wang J."/>
            <person name="Ruan C."/>
            <person name="Song L."/>
            <person name="Zhu Y."/>
            <person name="Li A."/>
            <person name="Zheng X."/>
            <person name="Wang L."/>
            <person name="Lu Z."/>
            <person name="Huang Y."/>
            <person name="Du W."/>
            <person name="Zhou Y."/>
            <person name="Huang L."/>
            <person name="Dai X."/>
        </authorList>
    </citation>
    <scope>NUCLEOTIDE SEQUENCE [LARGE SCALE GENOMIC DNA]</scope>
    <source>
        <strain evidence="3 4">YYQ-30</strain>
    </source>
</reference>
<organism evidence="3 4">
    <name type="scientific">Halovulum dunhuangense</name>
    <dbReference type="NCBI Taxonomy" id="1505036"/>
    <lineage>
        <taxon>Bacteria</taxon>
        <taxon>Pseudomonadati</taxon>
        <taxon>Pseudomonadota</taxon>
        <taxon>Alphaproteobacteria</taxon>
        <taxon>Rhodobacterales</taxon>
        <taxon>Paracoccaceae</taxon>
        <taxon>Halovulum</taxon>
    </lineage>
</organism>
<evidence type="ECO:0000256" key="2">
    <source>
        <dbReference type="SAM" id="SignalP"/>
    </source>
</evidence>
<feature type="compositionally biased region" description="Polar residues" evidence="1">
    <location>
        <begin position="41"/>
        <end position="57"/>
    </location>
</feature>
<dbReference type="Proteomes" id="UP000572377">
    <property type="component" value="Unassembled WGS sequence"/>
</dbReference>
<sequence length="222" mass="22171">MTTRRTSRAALLLACTVALGACDSSTNGGGGGGGGGGSSSETPFQENFDQVTGTAPTSNMPTSINATYAGAVQASVNDGVEELGILDGDVTLDVAWTDGQSTNPFSGQIDNLRFTDSDGTVALQGELVTDNDVGSISRTEVSALGQTAFTGSMTVLMRGNVSVQDGGETLSGDADIQLGGPFFGSGASGSAGAASGGLRLDEGTSGAIADYAIAGEYYLRRQ</sequence>
<feature type="region of interest" description="Disordered" evidence="1">
    <location>
        <begin position="29"/>
        <end position="57"/>
    </location>
</feature>
<gene>
    <name evidence="3" type="ORF">HMH01_16325</name>
</gene>
<evidence type="ECO:0000313" key="3">
    <source>
        <dbReference type="EMBL" id="NNU82005.1"/>
    </source>
</evidence>
<proteinExistence type="predicted"/>
<feature type="chain" id="PRO_5032696509" description="Transferrin-binding protein B C-lobe/N-lobe beta barrel domain-containing protein" evidence="2">
    <location>
        <begin position="21"/>
        <end position="222"/>
    </location>
</feature>
<protein>
    <recommendedName>
        <fullName evidence="5">Transferrin-binding protein B C-lobe/N-lobe beta barrel domain-containing protein</fullName>
    </recommendedName>
</protein>